<dbReference type="GO" id="GO:0005615">
    <property type="term" value="C:extracellular space"/>
    <property type="evidence" value="ECO:0007669"/>
    <property type="project" value="InterPro"/>
</dbReference>
<keyword evidence="6" id="KW-1185">Reference proteome</keyword>
<comment type="similarity">
    <text evidence="1 2">Belongs to the serpin family.</text>
</comment>
<dbReference type="AlphaFoldDB" id="A0AAV2I0Y1"/>
<dbReference type="Pfam" id="PF00079">
    <property type="entry name" value="Serpin"/>
    <property type="match status" value="1"/>
</dbReference>
<sequence>MTFRYIVLLATLLSGCLNLNDGAPPPPPDVNPLGRATSSFAQTLYDELAAKQVGAIYSPFSAHAVLSLTYMGARGTTAGEMKSALQLSNVQDPHATYRVLITSLNSALNIKLLTANGMWIHPDFQVLQQFKDDAATNYFAKAENIEFAAQGGPEAPINEWVANKTENKIKDLLPPGTLTPDTSIVLVNTIFFNSTWKKQFLEYNTKRVNFYKANGKTAPVELMNQVDDLDVKESALENSDLLRIPFTNERFSFYVLLPKSASGLEAVEKKFIGNNFDVNGLFAGLTRRRVDVSLPKFNLTATMKLNEALKKLGMSEAFSSSANFSGISNSSIMISDVIQKAVIEVRETGTVAAAATAVIAVRTSAVIQRETPFVFKADHPFIFWIRDDTTGTVLFQGKFADPAVKEININTVRIKYGAHQEGRASIFNITFLTIGKEPDKNLELPFMNMILGFVVIL</sequence>
<comment type="caution">
    <text evidence="5">The sequence shown here is derived from an EMBL/GenBank/DDBJ whole genome shotgun (WGS) entry which is preliminary data.</text>
</comment>
<dbReference type="Proteomes" id="UP001497497">
    <property type="component" value="Unassembled WGS sequence"/>
</dbReference>
<dbReference type="InterPro" id="IPR023796">
    <property type="entry name" value="Serpin_dom"/>
</dbReference>
<evidence type="ECO:0000256" key="3">
    <source>
        <dbReference type="SAM" id="SignalP"/>
    </source>
</evidence>
<accession>A0AAV2I0Y1</accession>
<dbReference type="Gene3D" id="2.30.39.10">
    <property type="entry name" value="Alpha-1-antitrypsin, domain 1"/>
    <property type="match status" value="1"/>
</dbReference>
<dbReference type="InterPro" id="IPR000215">
    <property type="entry name" value="Serpin_fam"/>
</dbReference>
<dbReference type="PANTHER" id="PTHR11461">
    <property type="entry name" value="SERINE PROTEASE INHIBITOR, SERPIN"/>
    <property type="match status" value="1"/>
</dbReference>
<dbReference type="PROSITE" id="PS51257">
    <property type="entry name" value="PROKAR_LIPOPROTEIN"/>
    <property type="match status" value="1"/>
</dbReference>
<dbReference type="GO" id="GO:0004867">
    <property type="term" value="F:serine-type endopeptidase inhibitor activity"/>
    <property type="evidence" value="ECO:0007669"/>
    <property type="project" value="InterPro"/>
</dbReference>
<keyword evidence="3" id="KW-0732">Signal</keyword>
<evidence type="ECO:0000256" key="1">
    <source>
        <dbReference type="ARBA" id="ARBA00009500"/>
    </source>
</evidence>
<feature type="signal peptide" evidence="3">
    <location>
        <begin position="1"/>
        <end position="22"/>
    </location>
</feature>
<dbReference type="InterPro" id="IPR023795">
    <property type="entry name" value="Serpin_CS"/>
</dbReference>
<dbReference type="SUPFAM" id="SSF56574">
    <property type="entry name" value="Serpins"/>
    <property type="match status" value="1"/>
</dbReference>
<proteinExistence type="inferred from homology"/>
<gene>
    <name evidence="5" type="ORF">GSLYS_00012529001</name>
</gene>
<evidence type="ECO:0000256" key="2">
    <source>
        <dbReference type="RuleBase" id="RU000411"/>
    </source>
</evidence>
<feature type="domain" description="Serpin" evidence="4">
    <location>
        <begin position="42"/>
        <end position="402"/>
    </location>
</feature>
<dbReference type="SMART" id="SM00093">
    <property type="entry name" value="SERPIN"/>
    <property type="match status" value="1"/>
</dbReference>
<dbReference type="InterPro" id="IPR042185">
    <property type="entry name" value="Serpin_sf_2"/>
</dbReference>
<reference evidence="5 6" key="1">
    <citation type="submission" date="2024-04" db="EMBL/GenBank/DDBJ databases">
        <authorList>
            <consortium name="Genoscope - CEA"/>
            <person name="William W."/>
        </authorList>
    </citation>
    <scope>NUCLEOTIDE SEQUENCE [LARGE SCALE GENOMIC DNA]</scope>
</reference>
<organism evidence="5 6">
    <name type="scientific">Lymnaea stagnalis</name>
    <name type="common">Great pond snail</name>
    <name type="synonym">Helix stagnalis</name>
    <dbReference type="NCBI Taxonomy" id="6523"/>
    <lineage>
        <taxon>Eukaryota</taxon>
        <taxon>Metazoa</taxon>
        <taxon>Spiralia</taxon>
        <taxon>Lophotrochozoa</taxon>
        <taxon>Mollusca</taxon>
        <taxon>Gastropoda</taxon>
        <taxon>Heterobranchia</taxon>
        <taxon>Euthyneura</taxon>
        <taxon>Panpulmonata</taxon>
        <taxon>Hygrophila</taxon>
        <taxon>Lymnaeoidea</taxon>
        <taxon>Lymnaeidae</taxon>
        <taxon>Lymnaea</taxon>
    </lineage>
</organism>
<dbReference type="InterPro" id="IPR042178">
    <property type="entry name" value="Serpin_sf_1"/>
</dbReference>
<dbReference type="InterPro" id="IPR036186">
    <property type="entry name" value="Serpin_sf"/>
</dbReference>
<feature type="chain" id="PRO_5043427298" description="Serpin domain-containing protein" evidence="3">
    <location>
        <begin position="23"/>
        <end position="457"/>
    </location>
</feature>
<evidence type="ECO:0000259" key="4">
    <source>
        <dbReference type="SMART" id="SM00093"/>
    </source>
</evidence>
<name>A0AAV2I0Y1_LYMST</name>
<dbReference type="Gene3D" id="3.30.497.10">
    <property type="entry name" value="Antithrombin, subunit I, domain 2"/>
    <property type="match status" value="1"/>
</dbReference>
<dbReference type="EMBL" id="CAXITT010000310">
    <property type="protein sequence ID" value="CAL1538708.1"/>
    <property type="molecule type" value="Genomic_DNA"/>
</dbReference>
<protein>
    <recommendedName>
        <fullName evidence="4">Serpin domain-containing protein</fullName>
    </recommendedName>
</protein>
<evidence type="ECO:0000313" key="5">
    <source>
        <dbReference type="EMBL" id="CAL1538708.1"/>
    </source>
</evidence>
<evidence type="ECO:0000313" key="6">
    <source>
        <dbReference type="Proteomes" id="UP001497497"/>
    </source>
</evidence>
<dbReference type="PROSITE" id="PS00284">
    <property type="entry name" value="SERPIN"/>
    <property type="match status" value="1"/>
</dbReference>
<dbReference type="PANTHER" id="PTHR11461:SF211">
    <property type="entry name" value="GH10112P-RELATED"/>
    <property type="match status" value="1"/>
</dbReference>